<dbReference type="EMBL" id="LZME01000043">
    <property type="protein sequence ID" value="OBK87261.1"/>
    <property type="molecule type" value="Genomic_DNA"/>
</dbReference>
<comment type="caution">
    <text evidence="1">The sequence shown here is derived from an EMBL/GenBank/DDBJ whole genome shotgun (WGS) entry which is preliminary data.</text>
</comment>
<dbReference type="Proteomes" id="UP000093712">
    <property type="component" value="Unassembled WGS sequence"/>
</dbReference>
<evidence type="ECO:0000313" key="1">
    <source>
        <dbReference type="EMBL" id="OBK87261.1"/>
    </source>
</evidence>
<proteinExistence type="predicted"/>
<reference evidence="1 2" key="1">
    <citation type="submission" date="2016-06" db="EMBL/GenBank/DDBJ databases">
        <authorList>
            <person name="Sutton G."/>
            <person name="Brinkac L."/>
            <person name="Sanka R."/>
            <person name="Adams M."/>
            <person name="Lau E."/>
            <person name="Garcia-Basteiro A."/>
            <person name="Lopez-Varela E."/>
            <person name="Palencia S."/>
        </authorList>
    </citation>
    <scope>NUCLEOTIDE SEQUENCE [LARGE SCALE GENOMIC DNA]</scope>
    <source>
        <strain evidence="1 2">1211594.5</strain>
    </source>
</reference>
<sequence length="152" mass="16392">MTVGSYTNYAFGPTSEAAKARALQIYNGIGTPNLVPVCKKDGTPLINAGVTYAKFPPRQQPPPPPPPSEITLRFDPPQLVSITGHVGITNNAGKPAISCEYSDGIFPDPDQKFDVTGDAEHDLVRPAPTPGITYNITITCPPLTPYKKSWKW</sequence>
<name>A0AA91F3F4_9MYCO</name>
<gene>
    <name evidence="1" type="ORF">A5649_18110</name>
</gene>
<accession>A0AA91F3F4</accession>
<dbReference type="AlphaFoldDB" id="A0AA91F3F4"/>
<protein>
    <submittedName>
        <fullName evidence="1">Uncharacterized protein</fullName>
    </submittedName>
</protein>
<evidence type="ECO:0000313" key="2">
    <source>
        <dbReference type="Proteomes" id="UP000093712"/>
    </source>
</evidence>
<organism evidence="1 2">
    <name type="scientific">Mycolicibacter heraklionensis</name>
    <dbReference type="NCBI Taxonomy" id="512402"/>
    <lineage>
        <taxon>Bacteria</taxon>
        <taxon>Bacillati</taxon>
        <taxon>Actinomycetota</taxon>
        <taxon>Actinomycetes</taxon>
        <taxon>Mycobacteriales</taxon>
        <taxon>Mycobacteriaceae</taxon>
        <taxon>Mycolicibacter</taxon>
    </lineage>
</organism>